<dbReference type="AlphaFoldDB" id="A0A7W6KNP3"/>
<reference evidence="1 2" key="1">
    <citation type="submission" date="2020-08" db="EMBL/GenBank/DDBJ databases">
        <title>Genomic Encyclopedia of Type Strains, Phase IV (KMG-IV): sequencing the most valuable type-strain genomes for metagenomic binning, comparative biology and taxonomic classification.</title>
        <authorList>
            <person name="Goeker M."/>
        </authorList>
    </citation>
    <scope>NUCLEOTIDE SEQUENCE [LARGE SCALE GENOMIC DNA]</scope>
    <source>
        <strain evidence="1 2">DSM 28101</strain>
    </source>
</reference>
<accession>A0A7W6KNP3</accession>
<sequence>MSKFKLPQPVNETQRQFIRLCELGGGIGGGPPRTKVQELLSTDGKALNRLAFEEMQDALNDNPGANPWHVCFAMGLCWGRLAQLTKPFIADAVDYLDTGSHTALKRAEKCHYERGPDPINQSLHGGRILFDRVILPKTLPDTIRGIARAQERWLSPILSPNRPPYIGSWNATAMFMSALFAQPSLAATLVTRDVMLPPGGPIHKALSLLHQVNVIAKPPEGSELDDAPVESGSIYANTGLIEDVLIGTADTSMLDIHSGLSMLGTRLPQSNNWF</sequence>
<name>A0A7W6KNP3_9HYPH</name>
<gene>
    <name evidence="1" type="ORF">GGR30_004601</name>
</gene>
<evidence type="ECO:0000313" key="1">
    <source>
        <dbReference type="EMBL" id="MBB4124641.1"/>
    </source>
</evidence>
<proteinExistence type="predicted"/>
<comment type="caution">
    <text evidence="1">The sequence shown here is derived from an EMBL/GenBank/DDBJ whole genome shotgun (WGS) entry which is preliminary data.</text>
</comment>
<dbReference type="RefSeq" id="WP_183491506.1">
    <property type="nucleotide sequence ID" value="NZ_JACIDZ010000029.1"/>
</dbReference>
<dbReference type="EMBL" id="JACIDZ010000029">
    <property type="protein sequence ID" value="MBB4124641.1"/>
    <property type="molecule type" value="Genomic_DNA"/>
</dbReference>
<protein>
    <submittedName>
        <fullName evidence="1">Uncharacterized protein</fullName>
    </submittedName>
</protein>
<organism evidence="1 2">
    <name type="scientific">Martelella radicis</name>
    <dbReference type="NCBI Taxonomy" id="1397476"/>
    <lineage>
        <taxon>Bacteria</taxon>
        <taxon>Pseudomonadati</taxon>
        <taxon>Pseudomonadota</taxon>
        <taxon>Alphaproteobacteria</taxon>
        <taxon>Hyphomicrobiales</taxon>
        <taxon>Aurantimonadaceae</taxon>
        <taxon>Martelella</taxon>
    </lineage>
</organism>
<evidence type="ECO:0000313" key="2">
    <source>
        <dbReference type="Proteomes" id="UP000530571"/>
    </source>
</evidence>
<keyword evidence="2" id="KW-1185">Reference proteome</keyword>
<dbReference type="Proteomes" id="UP000530571">
    <property type="component" value="Unassembled WGS sequence"/>
</dbReference>